<sequence length="217" mass="24755">MTTLTPINLHNPTEYTHLQHHRTLCGWDFTDEALLSWREKQAAGLKSFFWITIPNPNPNQNDHDAESTSEAIRAGHISLDSYADPPDPELAHPDRSILTIQTFFILPEYRAGGLGRQAMALVEELATKAPFGSPACKYITVNTTSKGYYVDEGKMAVMERIRGKGGFPVVLWYERLGYMWWKTEPRYKYRESGMVGEEEVWIEADFLRKRVAGIGED</sequence>
<dbReference type="EMBL" id="KZ826432">
    <property type="protein sequence ID" value="PYI00867.1"/>
    <property type="molecule type" value="Genomic_DNA"/>
</dbReference>
<accession>A0A319DT25</accession>
<dbReference type="Proteomes" id="UP000248423">
    <property type="component" value="Unassembled WGS sequence"/>
</dbReference>
<evidence type="ECO:0000313" key="1">
    <source>
        <dbReference type="EMBL" id="PYI00867.1"/>
    </source>
</evidence>
<reference evidence="1 2" key="1">
    <citation type="submission" date="2018-02" db="EMBL/GenBank/DDBJ databases">
        <title>The genomes of Aspergillus section Nigri reveals drivers in fungal speciation.</title>
        <authorList>
            <consortium name="DOE Joint Genome Institute"/>
            <person name="Vesth T.C."/>
            <person name="Nybo J."/>
            <person name="Theobald S."/>
            <person name="Brandl J."/>
            <person name="Frisvad J.C."/>
            <person name="Nielsen K.F."/>
            <person name="Lyhne E.K."/>
            <person name="Kogle M.E."/>
            <person name="Kuo A."/>
            <person name="Riley R."/>
            <person name="Clum A."/>
            <person name="Nolan M."/>
            <person name="Lipzen A."/>
            <person name="Salamov A."/>
            <person name="Henrissat B."/>
            <person name="Wiebenga A."/>
            <person name="De vries R.P."/>
            <person name="Grigoriev I.V."/>
            <person name="Mortensen U.H."/>
            <person name="Andersen M.R."/>
            <person name="Baker S.E."/>
        </authorList>
    </citation>
    <scope>NUCLEOTIDE SEQUENCE [LARGE SCALE GENOMIC DNA]</scope>
    <source>
        <strain evidence="1 2">CBS 121057</strain>
    </source>
</reference>
<dbReference type="InterPro" id="IPR016181">
    <property type="entry name" value="Acyl_CoA_acyltransferase"/>
</dbReference>
<dbReference type="Gene3D" id="3.40.630.30">
    <property type="match status" value="1"/>
</dbReference>
<dbReference type="VEuPathDB" id="FungiDB:BO78DRAFT_401757"/>
<gene>
    <name evidence="1" type="ORF">BO78DRAFT_401757</name>
</gene>
<proteinExistence type="predicted"/>
<dbReference type="AlphaFoldDB" id="A0A319DT25"/>
<evidence type="ECO:0000313" key="2">
    <source>
        <dbReference type="Proteomes" id="UP000248423"/>
    </source>
</evidence>
<dbReference type="SUPFAM" id="SSF55729">
    <property type="entry name" value="Acyl-CoA N-acyltransferases (Nat)"/>
    <property type="match status" value="1"/>
</dbReference>
<evidence type="ECO:0008006" key="3">
    <source>
        <dbReference type="Google" id="ProtNLM"/>
    </source>
</evidence>
<dbReference type="OrthoDB" id="2326446at2759"/>
<keyword evidence="2" id="KW-1185">Reference proteome</keyword>
<protein>
    <recommendedName>
        <fullName evidence="3">N-acetyltransferase domain-containing protein</fullName>
    </recommendedName>
</protein>
<dbReference type="STRING" id="1448318.A0A319DT25"/>
<organism evidence="1 2">
    <name type="scientific">Aspergillus sclerotiicarbonarius (strain CBS 121057 / IBT 28362)</name>
    <dbReference type="NCBI Taxonomy" id="1448318"/>
    <lineage>
        <taxon>Eukaryota</taxon>
        <taxon>Fungi</taxon>
        <taxon>Dikarya</taxon>
        <taxon>Ascomycota</taxon>
        <taxon>Pezizomycotina</taxon>
        <taxon>Eurotiomycetes</taxon>
        <taxon>Eurotiomycetidae</taxon>
        <taxon>Eurotiales</taxon>
        <taxon>Aspergillaceae</taxon>
        <taxon>Aspergillus</taxon>
        <taxon>Aspergillus subgen. Circumdati</taxon>
    </lineage>
</organism>
<name>A0A319DT25_ASPSB</name>
<dbReference type="CDD" id="cd04301">
    <property type="entry name" value="NAT_SF"/>
    <property type="match status" value="1"/>
</dbReference>